<feature type="compositionally biased region" description="Basic and acidic residues" evidence="1">
    <location>
        <begin position="25"/>
        <end position="42"/>
    </location>
</feature>
<evidence type="ECO:0000313" key="3">
    <source>
        <dbReference type="Proteomes" id="UP000267029"/>
    </source>
</evidence>
<accession>A0A0R3UFL7</accession>
<keyword evidence="3" id="KW-1185">Reference proteome</keyword>
<dbReference type="EMBL" id="UXSR01005222">
    <property type="protein sequence ID" value="VDD79920.1"/>
    <property type="molecule type" value="Genomic_DNA"/>
</dbReference>
<sequence length="111" mass="12695">MHHNSLAAIGRSVTIEAQDSLSESSEDRSSKESFRSAERVSAKPESSSQRIFRLDELLMHLKDVDQQLRELHTTKELATLKNPISASQFGQEVSPENNYFMQFKCYITYVL</sequence>
<dbReference type="OrthoDB" id="6280839at2759"/>
<name>A0A0R3UFL7_MESCO</name>
<protein>
    <submittedName>
        <fullName evidence="4">SCHIP-1 domain-containing protein</fullName>
    </submittedName>
</protein>
<dbReference type="Proteomes" id="UP000267029">
    <property type="component" value="Unassembled WGS sequence"/>
</dbReference>
<evidence type="ECO:0000256" key="1">
    <source>
        <dbReference type="SAM" id="MobiDB-lite"/>
    </source>
</evidence>
<gene>
    <name evidence="2" type="ORF">MCOS_LOCUS5923</name>
</gene>
<evidence type="ECO:0000313" key="4">
    <source>
        <dbReference type="WBParaSite" id="MCOS_0000592201-mRNA-1"/>
    </source>
</evidence>
<dbReference type="WBParaSite" id="MCOS_0000592201-mRNA-1">
    <property type="protein sequence ID" value="MCOS_0000592201-mRNA-1"/>
    <property type="gene ID" value="MCOS_0000592201"/>
</dbReference>
<organism evidence="4">
    <name type="scientific">Mesocestoides corti</name>
    <name type="common">Flatworm</name>
    <dbReference type="NCBI Taxonomy" id="53468"/>
    <lineage>
        <taxon>Eukaryota</taxon>
        <taxon>Metazoa</taxon>
        <taxon>Spiralia</taxon>
        <taxon>Lophotrochozoa</taxon>
        <taxon>Platyhelminthes</taxon>
        <taxon>Cestoda</taxon>
        <taxon>Eucestoda</taxon>
        <taxon>Cyclophyllidea</taxon>
        <taxon>Mesocestoididae</taxon>
        <taxon>Mesocestoides</taxon>
    </lineage>
</organism>
<proteinExistence type="predicted"/>
<dbReference type="AlphaFoldDB" id="A0A0R3UFL7"/>
<feature type="region of interest" description="Disordered" evidence="1">
    <location>
        <begin position="17"/>
        <end position="48"/>
    </location>
</feature>
<evidence type="ECO:0000313" key="2">
    <source>
        <dbReference type="EMBL" id="VDD79920.1"/>
    </source>
</evidence>
<reference evidence="4" key="1">
    <citation type="submission" date="2017-02" db="UniProtKB">
        <authorList>
            <consortium name="WormBaseParasite"/>
        </authorList>
    </citation>
    <scope>IDENTIFICATION</scope>
</reference>
<reference evidence="2 3" key="2">
    <citation type="submission" date="2018-10" db="EMBL/GenBank/DDBJ databases">
        <authorList>
            <consortium name="Pathogen Informatics"/>
        </authorList>
    </citation>
    <scope>NUCLEOTIDE SEQUENCE [LARGE SCALE GENOMIC DNA]</scope>
</reference>